<dbReference type="AlphaFoldDB" id="A0AAQ3Q4H3"/>
<proteinExistence type="inferred from homology"/>
<dbReference type="Pfam" id="PF04127">
    <property type="entry name" value="DFP"/>
    <property type="match status" value="1"/>
</dbReference>
<comment type="similarity">
    <text evidence="1">Belongs to the PPC synthetase family.</text>
</comment>
<dbReference type="Gene3D" id="3.40.50.10300">
    <property type="entry name" value="CoaB-like"/>
    <property type="match status" value="1"/>
</dbReference>
<dbReference type="InterPro" id="IPR035929">
    <property type="entry name" value="CoaB-like_sf"/>
</dbReference>
<keyword evidence="4" id="KW-1185">Reference proteome</keyword>
<name>A0AAQ3Q4H3_9LILI</name>
<dbReference type="EMBL" id="CP136891">
    <property type="protein sequence ID" value="WOK96265.1"/>
    <property type="molecule type" value="Genomic_DNA"/>
</dbReference>
<gene>
    <name evidence="3" type="ORF">Cni_G04972</name>
</gene>
<sequence>MDSKKGSKAPGSPDVEYFFNSAPPLKGRVQTSQKLKEFVEKIVRSSESGRPIRVVCVTSGGTTVPLEQRCVRYIDNFSSGYRGATSTEYSCFFYKNGCVSIIFSNFRGSCQPYCRYLPHDSFLELFDIAEDSTIKVCESHDTVVKRSIKDYRKAVEEGLLLKIPFTTIFEYLQILQMVATSMNCLKSLGMFYLAAAVSDFYVPWENMVEHKIQSTEGPLDMRLTQVPKMLSVLRKDWAPSAFCISFKLETDPDILLQKADMAMQKYSMHIVVANELANYKKEVTVVTSRGKTKVCSHGKDHDLEAELVDLLVDRHFEHIKKCGSEANGAL</sequence>
<dbReference type="GO" id="GO:0016874">
    <property type="term" value="F:ligase activity"/>
    <property type="evidence" value="ECO:0007669"/>
    <property type="project" value="UniProtKB-KW"/>
</dbReference>
<reference evidence="3 4" key="1">
    <citation type="submission" date="2023-10" db="EMBL/GenBank/DDBJ databases">
        <title>Chromosome-scale genome assembly provides insights into flower coloration mechanisms of Canna indica.</title>
        <authorList>
            <person name="Li C."/>
        </authorList>
    </citation>
    <scope>NUCLEOTIDE SEQUENCE [LARGE SCALE GENOMIC DNA]</scope>
    <source>
        <tissue evidence="3">Flower</tissue>
    </source>
</reference>
<evidence type="ECO:0000256" key="1">
    <source>
        <dbReference type="ARBA" id="ARBA00005703"/>
    </source>
</evidence>
<dbReference type="GO" id="GO:0015937">
    <property type="term" value="P:coenzyme A biosynthetic process"/>
    <property type="evidence" value="ECO:0007669"/>
    <property type="project" value="UniProtKB-ARBA"/>
</dbReference>
<protein>
    <submittedName>
        <fullName evidence="3">Phosphopantothenate--cysteine ligase 2-like isoform X1</fullName>
    </submittedName>
</protein>
<dbReference type="PANTHER" id="PTHR12290">
    <property type="entry name" value="CORNICHON-RELATED"/>
    <property type="match status" value="1"/>
</dbReference>
<accession>A0AAQ3Q4H3</accession>
<organism evidence="3 4">
    <name type="scientific">Canna indica</name>
    <name type="common">Indian-shot</name>
    <dbReference type="NCBI Taxonomy" id="4628"/>
    <lineage>
        <taxon>Eukaryota</taxon>
        <taxon>Viridiplantae</taxon>
        <taxon>Streptophyta</taxon>
        <taxon>Embryophyta</taxon>
        <taxon>Tracheophyta</taxon>
        <taxon>Spermatophyta</taxon>
        <taxon>Magnoliopsida</taxon>
        <taxon>Liliopsida</taxon>
        <taxon>Zingiberales</taxon>
        <taxon>Cannaceae</taxon>
        <taxon>Canna</taxon>
    </lineage>
</organism>
<dbReference type="SUPFAM" id="SSF102645">
    <property type="entry name" value="CoaB-like"/>
    <property type="match status" value="1"/>
</dbReference>
<evidence type="ECO:0000259" key="2">
    <source>
        <dbReference type="Pfam" id="PF04127"/>
    </source>
</evidence>
<keyword evidence="3" id="KW-0436">Ligase</keyword>
<dbReference type="Proteomes" id="UP001327560">
    <property type="component" value="Chromosome 2"/>
</dbReference>
<evidence type="ECO:0000313" key="3">
    <source>
        <dbReference type="EMBL" id="WOK96265.1"/>
    </source>
</evidence>
<feature type="domain" description="DNA/pantothenate metabolism flavoprotein C-terminal" evidence="2">
    <location>
        <begin position="176"/>
        <end position="308"/>
    </location>
</feature>
<dbReference type="InterPro" id="IPR007085">
    <property type="entry name" value="DNA/pantothenate-metab_flavo_C"/>
</dbReference>
<evidence type="ECO:0000313" key="4">
    <source>
        <dbReference type="Proteomes" id="UP001327560"/>
    </source>
</evidence>